<gene>
    <name evidence="9" type="primary">mexA</name>
    <name evidence="9" type="ORF">MPOCJGCO_3156</name>
</gene>
<feature type="coiled-coil region" evidence="3">
    <location>
        <begin position="124"/>
        <end position="189"/>
    </location>
</feature>
<dbReference type="Pfam" id="PF25967">
    <property type="entry name" value="RND-MFP_C"/>
    <property type="match status" value="1"/>
</dbReference>
<feature type="domain" description="Multidrug resistance protein MdtA-like alpha-helical hairpin" evidence="5">
    <location>
        <begin position="123"/>
        <end position="193"/>
    </location>
</feature>
<feature type="domain" description="Multidrug resistance protein MdtA-like barrel-sandwich hybrid" evidence="6">
    <location>
        <begin position="83"/>
        <end position="226"/>
    </location>
</feature>
<sequence>MTSHSLPGKILPGKTLPAGRLRLAITWPASLAVGAVLVALSACNQKQAAAPVPPPPPEVSVVTVQPQAIPYVRDLPGRVAPMRIAEVRSRVSGLVVKRLFEQGSQVKEGDVLYKIDPAPYEVELMSAEAALARQEAALVLANQQADRLETLLSRQTASQAQFDTAFAGKKQAEAEVAGAKATRDRARLNLSWTDVRAPISGRIGRALLTEGTLIESGTTGVLATIQQLDPIYVDITQSVGELNKLRRDLASGELSRLEHDSANVHLIMDDGALYPMAGRLLFSDVTADPSTGQVTLRVQIPNPHDELFPGMYVRARIKQGIDSDAIAVPQQSIQRTNDGKAEVWVVKEGDKVVLQPVEVGPVVGQNWLIRDGLKAGERVVVEGFQKISAGVQVRPIDQTPPAEHAALKHDADEAAEIDARRAETRAAAEARAVVEKAAEGKAAGKVIDAKATGKPTEKATEKAADAKAADAKAPAVPRTR</sequence>
<dbReference type="InterPro" id="IPR058627">
    <property type="entry name" value="MdtA-like_C"/>
</dbReference>
<dbReference type="Gene3D" id="2.40.30.170">
    <property type="match status" value="1"/>
</dbReference>
<feature type="region of interest" description="Disordered" evidence="4">
    <location>
        <begin position="439"/>
        <end position="480"/>
    </location>
</feature>
<feature type="compositionally biased region" description="Low complexity" evidence="4">
    <location>
        <begin position="440"/>
        <end position="454"/>
    </location>
</feature>
<evidence type="ECO:0000256" key="3">
    <source>
        <dbReference type="SAM" id="Coils"/>
    </source>
</evidence>
<reference evidence="9" key="2">
    <citation type="submission" date="2021-08" db="EMBL/GenBank/DDBJ databases">
        <authorList>
            <person name="Tani A."/>
            <person name="Ola A."/>
            <person name="Ogura Y."/>
            <person name="Katsura K."/>
            <person name="Hayashi T."/>
        </authorList>
    </citation>
    <scope>NUCLEOTIDE SEQUENCE</scope>
    <source>
        <strain evidence="9">DSM 23632</strain>
    </source>
</reference>
<dbReference type="InterPro" id="IPR058626">
    <property type="entry name" value="MdtA-like_b-barrel"/>
</dbReference>
<organism evidence="9 10">
    <name type="scientific">Methylobacterium trifolii</name>
    <dbReference type="NCBI Taxonomy" id="1003092"/>
    <lineage>
        <taxon>Bacteria</taxon>
        <taxon>Pseudomonadati</taxon>
        <taxon>Pseudomonadota</taxon>
        <taxon>Alphaproteobacteria</taxon>
        <taxon>Hyphomicrobiales</taxon>
        <taxon>Methylobacteriaceae</taxon>
        <taxon>Methylobacterium</taxon>
    </lineage>
</organism>
<keyword evidence="3" id="KW-0175">Coiled coil</keyword>
<comment type="subcellular location">
    <subcellularLocation>
        <location evidence="1">Cell envelope</location>
    </subcellularLocation>
</comment>
<dbReference type="Pfam" id="PF25917">
    <property type="entry name" value="BSH_RND"/>
    <property type="match status" value="1"/>
</dbReference>
<feature type="compositionally biased region" description="Basic and acidic residues" evidence="4">
    <location>
        <begin position="455"/>
        <end position="470"/>
    </location>
</feature>
<name>A0ABQ4U4L4_9HYPH</name>
<dbReference type="Pfam" id="PF25944">
    <property type="entry name" value="Beta-barrel_RND"/>
    <property type="match status" value="1"/>
</dbReference>
<evidence type="ECO:0000313" key="10">
    <source>
        <dbReference type="Proteomes" id="UP001055057"/>
    </source>
</evidence>
<feature type="domain" description="Multidrug resistance protein MdtA-like beta-barrel" evidence="7">
    <location>
        <begin position="230"/>
        <end position="320"/>
    </location>
</feature>
<dbReference type="InterPro" id="IPR058624">
    <property type="entry name" value="MdtA-like_HH"/>
</dbReference>
<evidence type="ECO:0000259" key="5">
    <source>
        <dbReference type="Pfam" id="PF25876"/>
    </source>
</evidence>
<dbReference type="Gene3D" id="2.40.50.100">
    <property type="match status" value="1"/>
</dbReference>
<dbReference type="EMBL" id="BPRB01000182">
    <property type="protein sequence ID" value="GJE61035.1"/>
    <property type="molecule type" value="Genomic_DNA"/>
</dbReference>
<evidence type="ECO:0000259" key="8">
    <source>
        <dbReference type="Pfam" id="PF25967"/>
    </source>
</evidence>
<accession>A0ABQ4U4L4</accession>
<feature type="compositionally biased region" description="Low complexity" evidence="4">
    <location>
        <begin position="471"/>
        <end position="480"/>
    </location>
</feature>
<dbReference type="Gene3D" id="1.10.287.470">
    <property type="entry name" value="Helix hairpin bin"/>
    <property type="match status" value="1"/>
</dbReference>
<evidence type="ECO:0000256" key="4">
    <source>
        <dbReference type="SAM" id="MobiDB-lite"/>
    </source>
</evidence>
<proteinExistence type="inferred from homology"/>
<evidence type="ECO:0000259" key="6">
    <source>
        <dbReference type="Pfam" id="PF25917"/>
    </source>
</evidence>
<comment type="caution">
    <text evidence="9">The sequence shown here is derived from an EMBL/GenBank/DDBJ whole genome shotgun (WGS) entry which is preliminary data.</text>
</comment>
<dbReference type="SUPFAM" id="SSF111369">
    <property type="entry name" value="HlyD-like secretion proteins"/>
    <property type="match status" value="1"/>
</dbReference>
<reference evidence="9" key="1">
    <citation type="journal article" date="2021" name="Front. Microbiol.">
        <title>Comprehensive Comparative Genomics and Phenotyping of Methylobacterium Species.</title>
        <authorList>
            <person name="Alessa O."/>
            <person name="Ogura Y."/>
            <person name="Fujitani Y."/>
            <person name="Takami H."/>
            <person name="Hayashi T."/>
            <person name="Sahin N."/>
            <person name="Tani A."/>
        </authorList>
    </citation>
    <scope>NUCLEOTIDE SEQUENCE</scope>
    <source>
        <strain evidence="9">DSM 23632</strain>
    </source>
</reference>
<comment type="similarity">
    <text evidence="2">Belongs to the membrane fusion protein (MFP) (TC 8.A.1) family.</text>
</comment>
<dbReference type="InterPro" id="IPR058625">
    <property type="entry name" value="MdtA-like_BSH"/>
</dbReference>
<dbReference type="Pfam" id="PF25876">
    <property type="entry name" value="HH_MFP_RND"/>
    <property type="match status" value="1"/>
</dbReference>
<evidence type="ECO:0000256" key="2">
    <source>
        <dbReference type="ARBA" id="ARBA00009477"/>
    </source>
</evidence>
<evidence type="ECO:0000256" key="1">
    <source>
        <dbReference type="ARBA" id="ARBA00004196"/>
    </source>
</evidence>
<dbReference type="NCBIfam" id="TIGR01730">
    <property type="entry name" value="RND_mfp"/>
    <property type="match status" value="1"/>
</dbReference>
<dbReference type="InterPro" id="IPR006143">
    <property type="entry name" value="RND_pump_MFP"/>
</dbReference>
<dbReference type="PANTHER" id="PTHR30158">
    <property type="entry name" value="ACRA/E-RELATED COMPONENT OF DRUG EFFLUX TRANSPORTER"/>
    <property type="match status" value="1"/>
</dbReference>
<feature type="domain" description="Multidrug resistance protein MdtA-like C-terminal permuted SH3" evidence="8">
    <location>
        <begin position="324"/>
        <end position="386"/>
    </location>
</feature>
<keyword evidence="10" id="KW-1185">Reference proteome</keyword>
<dbReference type="Proteomes" id="UP001055057">
    <property type="component" value="Unassembled WGS sequence"/>
</dbReference>
<protein>
    <submittedName>
        <fullName evidence="9">Multidrug resistance protein MexA</fullName>
    </submittedName>
</protein>
<evidence type="ECO:0000259" key="7">
    <source>
        <dbReference type="Pfam" id="PF25944"/>
    </source>
</evidence>
<dbReference type="PANTHER" id="PTHR30158:SF3">
    <property type="entry name" value="MULTIDRUG EFFLUX PUMP SUBUNIT ACRA-RELATED"/>
    <property type="match status" value="1"/>
</dbReference>
<evidence type="ECO:0000313" key="9">
    <source>
        <dbReference type="EMBL" id="GJE61035.1"/>
    </source>
</evidence>
<dbReference type="Gene3D" id="2.40.420.20">
    <property type="match status" value="1"/>
</dbReference>